<keyword evidence="3" id="KW-1185">Reference proteome</keyword>
<proteinExistence type="predicted"/>
<organism evidence="2 3">
    <name type="scientific">Vibrio stylophorae</name>
    <dbReference type="NCBI Taxonomy" id="659351"/>
    <lineage>
        <taxon>Bacteria</taxon>
        <taxon>Pseudomonadati</taxon>
        <taxon>Pseudomonadota</taxon>
        <taxon>Gammaproteobacteria</taxon>
        <taxon>Vibrionales</taxon>
        <taxon>Vibrionaceae</taxon>
        <taxon>Vibrio</taxon>
    </lineage>
</organism>
<reference evidence="2" key="1">
    <citation type="submission" date="2021-11" db="EMBL/GenBank/DDBJ databases">
        <authorList>
            <person name="Rodrigo-Torres L."/>
            <person name="Arahal R. D."/>
            <person name="Lucena T."/>
        </authorList>
    </citation>
    <scope>NUCLEOTIDE SEQUENCE</scope>
    <source>
        <strain evidence="2">CECT 7929</strain>
    </source>
</reference>
<dbReference type="SUPFAM" id="SSF55729">
    <property type="entry name" value="Acyl-CoA N-acyltransferases (Nat)"/>
    <property type="match status" value="1"/>
</dbReference>
<comment type="caution">
    <text evidence="2">The sequence shown here is derived from an EMBL/GenBank/DDBJ whole genome shotgun (WGS) entry which is preliminary data.</text>
</comment>
<name>A0ABM8ZQ26_9VIBR</name>
<dbReference type="Proteomes" id="UP000838672">
    <property type="component" value="Unassembled WGS sequence"/>
</dbReference>
<accession>A0ABM8ZQ26</accession>
<dbReference type="InterPro" id="IPR040448">
    <property type="entry name" value="PanZ_GNAT"/>
</dbReference>
<evidence type="ECO:0000313" key="3">
    <source>
        <dbReference type="Proteomes" id="UP000838672"/>
    </source>
</evidence>
<sequence length="110" mass="12397">MRLTIHRLCNLTAQSEQDLLTLWPHCQAQQLHDWVAEQAIFVARFNGRELGALLFDAQGLSQICVHPITRRRGVATYLVQDTLRQLGQPQPLNDHDNADLKALFTALGLA</sequence>
<dbReference type="EMBL" id="CAKLDI010000001">
    <property type="protein sequence ID" value="CAH0532291.1"/>
    <property type="molecule type" value="Genomic_DNA"/>
</dbReference>
<dbReference type="InterPro" id="IPR032900">
    <property type="entry name" value="PanZ"/>
</dbReference>
<dbReference type="NCBIfam" id="NF033213">
    <property type="entry name" value="matur_PanM"/>
    <property type="match status" value="1"/>
</dbReference>
<dbReference type="RefSeq" id="WP_237464099.1">
    <property type="nucleotide sequence ID" value="NZ_CAKLDI010000001.1"/>
</dbReference>
<dbReference type="Pfam" id="PF12568">
    <property type="entry name" value="PanZ"/>
    <property type="match status" value="1"/>
</dbReference>
<gene>
    <name evidence="2" type="primary">panZ</name>
    <name evidence="2" type="ORF">VST7929_00107</name>
</gene>
<dbReference type="InterPro" id="IPR016181">
    <property type="entry name" value="Acyl_CoA_acyltransferase"/>
</dbReference>
<dbReference type="Gene3D" id="3.40.630.30">
    <property type="match status" value="1"/>
</dbReference>
<evidence type="ECO:0000313" key="2">
    <source>
        <dbReference type="EMBL" id="CAH0532291.1"/>
    </source>
</evidence>
<evidence type="ECO:0000259" key="1">
    <source>
        <dbReference type="Pfam" id="PF12568"/>
    </source>
</evidence>
<feature type="domain" description="PanZ acetyltransferase (GNAT)" evidence="1">
    <location>
        <begin position="2"/>
        <end position="87"/>
    </location>
</feature>
<protein>
    <submittedName>
        <fullName evidence="2">PanD regulatory factor</fullName>
    </submittedName>
</protein>